<keyword evidence="3" id="KW-1185">Reference proteome</keyword>
<dbReference type="Gene3D" id="3.40.630.30">
    <property type="match status" value="1"/>
</dbReference>
<sequence>MPRPMSSPYRCMEITLHNIQAFLEDLQQDSDAKECVELMQPHVCNPEITIHAAYFESRPVAVIGIYRGMYLAFVIVRQPHRRKGVGRCLMDKYATQVQSILIPHADRSDSLAHKFLRNVGWRDYKQMDLQTDSMIREDFKA</sequence>
<keyword evidence="2" id="KW-0808">Transferase</keyword>
<evidence type="ECO:0000313" key="3">
    <source>
        <dbReference type="Proteomes" id="UP000596123"/>
    </source>
</evidence>
<dbReference type="GO" id="GO:0016747">
    <property type="term" value="F:acyltransferase activity, transferring groups other than amino-acyl groups"/>
    <property type="evidence" value="ECO:0007669"/>
    <property type="project" value="InterPro"/>
</dbReference>
<dbReference type="Proteomes" id="UP000596123">
    <property type="component" value="Segment"/>
</dbReference>
<dbReference type="CDD" id="cd04301">
    <property type="entry name" value="NAT_SF"/>
    <property type="match status" value="1"/>
</dbReference>
<feature type="domain" description="N-acetyltransferase" evidence="1">
    <location>
        <begin position="7"/>
        <end position="141"/>
    </location>
</feature>
<dbReference type="Pfam" id="PF13673">
    <property type="entry name" value="Acetyltransf_10"/>
    <property type="match status" value="1"/>
</dbReference>
<dbReference type="InterPro" id="IPR016181">
    <property type="entry name" value="Acyl_CoA_acyltransferase"/>
</dbReference>
<protein>
    <submittedName>
        <fullName evidence="2">Putative GNAT N-acetyltransferase</fullName>
    </submittedName>
</protein>
<dbReference type="SUPFAM" id="SSF55729">
    <property type="entry name" value="Acyl-CoA N-acyltransferases (Nat)"/>
    <property type="match status" value="1"/>
</dbReference>
<dbReference type="InterPro" id="IPR000182">
    <property type="entry name" value="GNAT_dom"/>
</dbReference>
<accession>A0A7T8IW61</accession>
<dbReference type="EMBL" id="MW366843">
    <property type="protein sequence ID" value="QQO90437.1"/>
    <property type="molecule type" value="Genomic_DNA"/>
</dbReference>
<evidence type="ECO:0000259" key="1">
    <source>
        <dbReference type="PROSITE" id="PS51186"/>
    </source>
</evidence>
<evidence type="ECO:0000313" key="2">
    <source>
        <dbReference type="EMBL" id="QQO90437.1"/>
    </source>
</evidence>
<organism evidence="2 3">
    <name type="scientific">Erwinia phage pEa_SNUABM_5</name>
    <dbReference type="NCBI Taxonomy" id="2797313"/>
    <lineage>
        <taxon>Viruses</taxon>
        <taxon>Duplodnaviria</taxon>
        <taxon>Heunggongvirae</taxon>
        <taxon>Uroviricota</taxon>
        <taxon>Caudoviricetes</taxon>
        <taxon>Rivsvirus</taxon>
        <taxon>Rivsvirus SNUABM5</taxon>
    </lineage>
</organism>
<gene>
    <name evidence="2" type="ORF">pEaSNUABM5_00295</name>
</gene>
<dbReference type="PROSITE" id="PS51186">
    <property type="entry name" value="GNAT"/>
    <property type="match status" value="1"/>
</dbReference>
<name>A0A7T8IW61_9CAUD</name>
<proteinExistence type="predicted"/>
<reference evidence="2 3" key="1">
    <citation type="submission" date="2020-12" db="EMBL/GenBank/DDBJ databases">
        <title>Complete genome sequence of Erwinia phage pEa_SNUABM_5.</title>
        <authorList>
            <person name="Kim S.G."/>
            <person name="Lee S.B."/>
            <person name="Kwon J."/>
            <person name="Park S.C."/>
        </authorList>
    </citation>
    <scope>NUCLEOTIDE SEQUENCE [LARGE SCALE GENOMIC DNA]</scope>
</reference>